<feature type="transmembrane region" description="Helical" evidence="1">
    <location>
        <begin position="85"/>
        <end position="109"/>
    </location>
</feature>
<evidence type="ECO:0000313" key="2">
    <source>
        <dbReference type="RefSeq" id="XP_016981670.1"/>
    </source>
</evidence>
<accession>A0A6P4EU15</accession>
<feature type="transmembrane region" description="Helical" evidence="1">
    <location>
        <begin position="233"/>
        <end position="258"/>
    </location>
</feature>
<dbReference type="RefSeq" id="XP_016981670.1">
    <property type="nucleotide sequence ID" value="XM_017126181.1"/>
</dbReference>
<feature type="transmembrane region" description="Helical" evidence="1">
    <location>
        <begin position="53"/>
        <end position="73"/>
    </location>
</feature>
<feature type="transmembrane region" description="Helical" evidence="1">
    <location>
        <begin position="165"/>
        <end position="184"/>
    </location>
</feature>
<dbReference type="InterPro" id="IPR049352">
    <property type="entry name" value="Rost"/>
</dbReference>
<proteinExistence type="predicted"/>
<reference evidence="2" key="1">
    <citation type="submission" date="2025-08" db="UniProtKB">
        <authorList>
            <consortium name="RefSeq"/>
        </authorList>
    </citation>
    <scope>IDENTIFICATION</scope>
</reference>
<protein>
    <submittedName>
        <fullName evidence="2">Protein rolling stone</fullName>
    </submittedName>
</protein>
<keyword evidence="1" id="KW-0472">Membrane</keyword>
<name>A0A6P4EU15_DRORH</name>
<dbReference type="AlphaFoldDB" id="A0A6P4EU15"/>
<feature type="transmembrane region" description="Helical" evidence="1">
    <location>
        <begin position="193"/>
        <end position="213"/>
    </location>
</feature>
<dbReference type="GO" id="GO:0016020">
    <property type="term" value="C:membrane"/>
    <property type="evidence" value="ECO:0007669"/>
    <property type="project" value="TreeGrafter"/>
</dbReference>
<keyword evidence="1" id="KW-1133">Transmembrane helix</keyword>
<feature type="transmembrane region" description="Helical" evidence="1">
    <location>
        <begin position="121"/>
        <end position="145"/>
    </location>
</feature>
<sequence>MWRLKAGIESESSVLRQEPLSLREEFRFRRFGLEHDSPQDFLRSQWQSKPKSFYFLTYRWLLGAFFGTGVIRYTTQYYHHGYCFIYLTNLGFILGGLTSLTGAILVSVYHCKPETWVPPSFWIKTYWACYWTNLSLACMIALTYWTTIYPDDRVLTNPARVSTLYNIWTHLLPPILFTADHFVVAQPARLMHFVYPLAFLFSYGVFTLIFYLLGGRNINGKHYIYPFLNYKKPRLICGTVAGLSLLMVSLCTLQYALYRLRIFIARKREKIV</sequence>
<evidence type="ECO:0000256" key="1">
    <source>
        <dbReference type="SAM" id="Phobius"/>
    </source>
</evidence>
<keyword evidence="1" id="KW-0812">Transmembrane</keyword>
<dbReference type="PANTHER" id="PTHR12242">
    <property type="entry name" value="OS02G0130600 PROTEIN-RELATED"/>
    <property type="match status" value="1"/>
</dbReference>
<organism evidence="2">
    <name type="scientific">Drosophila rhopaloa</name>
    <name type="common">Fruit fly</name>
    <dbReference type="NCBI Taxonomy" id="1041015"/>
    <lineage>
        <taxon>Eukaryota</taxon>
        <taxon>Metazoa</taxon>
        <taxon>Ecdysozoa</taxon>
        <taxon>Arthropoda</taxon>
        <taxon>Hexapoda</taxon>
        <taxon>Insecta</taxon>
        <taxon>Pterygota</taxon>
        <taxon>Neoptera</taxon>
        <taxon>Endopterygota</taxon>
        <taxon>Diptera</taxon>
        <taxon>Brachycera</taxon>
        <taxon>Muscomorpha</taxon>
        <taxon>Ephydroidea</taxon>
        <taxon>Drosophilidae</taxon>
        <taxon>Drosophila</taxon>
        <taxon>Sophophora</taxon>
    </lineage>
</organism>
<dbReference type="Pfam" id="PF21534">
    <property type="entry name" value="Rost"/>
    <property type="match status" value="1"/>
</dbReference>
<dbReference type="PANTHER" id="PTHR12242:SF46">
    <property type="entry name" value="IP08657P-RELATED"/>
    <property type="match status" value="1"/>
</dbReference>
<dbReference type="OrthoDB" id="419711at2759"/>
<gene>
    <name evidence="2" type="primary">LOC108046485</name>
</gene>